<dbReference type="InterPro" id="IPR002861">
    <property type="entry name" value="Reeler_dom"/>
</dbReference>
<organism evidence="2">
    <name type="scientific">Ixodes ricinus</name>
    <name type="common">Common tick</name>
    <name type="synonym">Acarus ricinus</name>
    <dbReference type="NCBI Taxonomy" id="34613"/>
    <lineage>
        <taxon>Eukaryota</taxon>
        <taxon>Metazoa</taxon>
        <taxon>Ecdysozoa</taxon>
        <taxon>Arthropoda</taxon>
        <taxon>Chelicerata</taxon>
        <taxon>Arachnida</taxon>
        <taxon>Acari</taxon>
        <taxon>Parasitiformes</taxon>
        <taxon>Ixodida</taxon>
        <taxon>Ixodoidea</taxon>
        <taxon>Ixodidae</taxon>
        <taxon>Ixodinae</taxon>
        <taxon>Ixodes</taxon>
    </lineage>
</organism>
<proteinExistence type="predicted"/>
<sequence length="90" mass="9901">MVALKWTLPATPAGAFHLSAAVVLSPPSVWVEAEHLVRGCEMAVFSNWPTSFSFSSKAFTRKPLNGVPEVDRVTTTTSPPLKSTLFWVRR</sequence>
<name>A0A6B0U3R6_IXORI</name>
<evidence type="ECO:0000259" key="1">
    <source>
        <dbReference type="PROSITE" id="PS51019"/>
    </source>
</evidence>
<dbReference type="PROSITE" id="PS51019">
    <property type="entry name" value="REELIN"/>
    <property type="match status" value="1"/>
</dbReference>
<dbReference type="AlphaFoldDB" id="A0A6B0U3R6"/>
<accession>A0A6B0U3R6</accession>
<dbReference type="EMBL" id="GIFC01004195">
    <property type="protein sequence ID" value="MXU86278.1"/>
    <property type="molecule type" value="Transcribed_RNA"/>
</dbReference>
<evidence type="ECO:0000313" key="2">
    <source>
        <dbReference type="EMBL" id="MXU86278.1"/>
    </source>
</evidence>
<reference evidence="2" key="1">
    <citation type="submission" date="2019-12" db="EMBL/GenBank/DDBJ databases">
        <title>An insight into the sialome of adult female Ixodes ricinus ticks feeding for 6 days.</title>
        <authorList>
            <person name="Perner J."/>
            <person name="Ribeiro J.M.C."/>
        </authorList>
    </citation>
    <scope>NUCLEOTIDE SEQUENCE</scope>
    <source>
        <strain evidence="2">Semi-engorged</strain>
        <tissue evidence="2">Salivary glands</tissue>
    </source>
</reference>
<protein>
    <submittedName>
        <fullName evidence="2">Putative secreted protein</fullName>
    </submittedName>
</protein>
<feature type="domain" description="Reelin" evidence="1">
    <location>
        <begin position="1"/>
        <end position="53"/>
    </location>
</feature>